<evidence type="ECO:0000313" key="4">
    <source>
        <dbReference type="Proteomes" id="UP000266649"/>
    </source>
</evidence>
<feature type="domain" description="DUF6455" evidence="2">
    <location>
        <begin position="51"/>
        <end position="114"/>
    </location>
</feature>
<evidence type="ECO:0000313" key="3">
    <source>
        <dbReference type="EMBL" id="RID92503.1"/>
    </source>
</evidence>
<dbReference type="Proteomes" id="UP000266649">
    <property type="component" value="Unassembled WGS sequence"/>
</dbReference>
<dbReference type="InterPro" id="IPR045601">
    <property type="entry name" value="DUF6455"/>
</dbReference>
<comment type="caution">
    <text evidence="3">The sequence shown here is derived from an EMBL/GenBank/DDBJ whole genome shotgun (WGS) entry which is preliminary data.</text>
</comment>
<dbReference type="AlphaFoldDB" id="A0A398BYW9"/>
<protein>
    <submittedName>
        <fullName evidence="3">DUF1127 domain-containing protein</fullName>
    </submittedName>
</protein>
<reference evidence="3 4" key="1">
    <citation type="submission" date="2018-09" db="EMBL/GenBank/DDBJ databases">
        <title>Gemmobacter lutimaris sp. nov., a marine bacterium isolated from tidal flat.</title>
        <authorList>
            <person name="Lee D.W."/>
            <person name="Yoo Y."/>
            <person name="Kim J.-J."/>
            <person name="Kim B.S."/>
        </authorList>
    </citation>
    <scope>NUCLEOTIDE SEQUENCE [LARGE SCALE GENOMIC DNA]</scope>
    <source>
        <strain evidence="3 4">YJ-T1-11</strain>
    </source>
</reference>
<gene>
    <name evidence="3" type="ORF">D2N39_07630</name>
</gene>
<keyword evidence="4" id="KW-1185">Reference proteome</keyword>
<dbReference type="Pfam" id="PF06568">
    <property type="entry name" value="YjiS-like"/>
    <property type="match status" value="1"/>
</dbReference>
<organism evidence="3 4">
    <name type="scientific">Gemmobacter lutimaris</name>
    <dbReference type="NCBI Taxonomy" id="2306023"/>
    <lineage>
        <taxon>Bacteria</taxon>
        <taxon>Pseudomonadati</taxon>
        <taxon>Pseudomonadota</taxon>
        <taxon>Alphaproteobacteria</taxon>
        <taxon>Rhodobacterales</taxon>
        <taxon>Paracoccaceae</taxon>
        <taxon>Gemmobacter</taxon>
    </lineage>
</organism>
<dbReference type="Pfam" id="PF20056">
    <property type="entry name" value="DUF6455"/>
    <property type="match status" value="1"/>
</dbReference>
<evidence type="ECO:0000259" key="2">
    <source>
        <dbReference type="Pfam" id="PF20056"/>
    </source>
</evidence>
<sequence length="127" mass="14171">MEASMRERLLTLFARWRALQEIGAMSERDLADLGMTRDQILDFASAPADTEQRMATMAGIFGLSLDEVRREYATYLDMVQTCGHCGARRQCADTLTHADESRPENCGFCPNARDYADRAAMKAARAA</sequence>
<proteinExistence type="predicted"/>
<evidence type="ECO:0000259" key="1">
    <source>
        <dbReference type="Pfam" id="PF06568"/>
    </source>
</evidence>
<dbReference type="InterPro" id="IPR009506">
    <property type="entry name" value="YjiS-like"/>
</dbReference>
<accession>A0A398BYW9</accession>
<dbReference type="EMBL" id="QXXQ01000003">
    <property type="protein sequence ID" value="RID92503.1"/>
    <property type="molecule type" value="Genomic_DNA"/>
</dbReference>
<name>A0A398BYW9_9RHOB</name>
<feature type="domain" description="YjiS-like" evidence="1">
    <location>
        <begin position="14"/>
        <end position="40"/>
    </location>
</feature>